<sequence length="92" mass="11069">MVKENNEMKESLVNEMVQNKIIKIKQEFQLAKKVHENTINNMNISGQIIDEQRCDSKWSAKHSDLAFFYKKMEITHFQYKCEIDVALKRQRY</sequence>
<evidence type="ECO:0000313" key="2">
    <source>
        <dbReference type="Proteomes" id="UP000325440"/>
    </source>
</evidence>
<accession>A0A5E4M9L8</accession>
<name>A0A5E4M9L8_9HEMI</name>
<protein>
    <submittedName>
        <fullName evidence="1">Uncharacterized protein</fullName>
    </submittedName>
</protein>
<keyword evidence="2" id="KW-1185">Reference proteome</keyword>
<reference evidence="1 2" key="1">
    <citation type="submission" date="2019-08" db="EMBL/GenBank/DDBJ databases">
        <authorList>
            <person name="Alioto T."/>
            <person name="Alioto T."/>
            <person name="Gomez Garrido J."/>
        </authorList>
    </citation>
    <scope>NUCLEOTIDE SEQUENCE [LARGE SCALE GENOMIC DNA]</scope>
</reference>
<dbReference type="Proteomes" id="UP000325440">
    <property type="component" value="Unassembled WGS sequence"/>
</dbReference>
<dbReference type="AlphaFoldDB" id="A0A5E4M9L8"/>
<organism evidence="1 2">
    <name type="scientific">Cinara cedri</name>
    <dbReference type="NCBI Taxonomy" id="506608"/>
    <lineage>
        <taxon>Eukaryota</taxon>
        <taxon>Metazoa</taxon>
        <taxon>Ecdysozoa</taxon>
        <taxon>Arthropoda</taxon>
        <taxon>Hexapoda</taxon>
        <taxon>Insecta</taxon>
        <taxon>Pterygota</taxon>
        <taxon>Neoptera</taxon>
        <taxon>Paraneoptera</taxon>
        <taxon>Hemiptera</taxon>
        <taxon>Sternorrhyncha</taxon>
        <taxon>Aphidomorpha</taxon>
        <taxon>Aphidoidea</taxon>
        <taxon>Aphididae</taxon>
        <taxon>Lachninae</taxon>
        <taxon>Cinara</taxon>
    </lineage>
</organism>
<dbReference type="EMBL" id="CABPRJ010000477">
    <property type="protein sequence ID" value="VVC28063.1"/>
    <property type="molecule type" value="Genomic_DNA"/>
</dbReference>
<gene>
    <name evidence="1" type="ORF">CINCED_3A003629</name>
</gene>
<proteinExistence type="predicted"/>
<evidence type="ECO:0000313" key="1">
    <source>
        <dbReference type="EMBL" id="VVC28063.1"/>
    </source>
</evidence>